<organism evidence="1 2">
    <name type="scientific">Paraburkholderia youngii</name>
    <dbReference type="NCBI Taxonomy" id="2782701"/>
    <lineage>
        <taxon>Bacteria</taxon>
        <taxon>Pseudomonadati</taxon>
        <taxon>Pseudomonadota</taxon>
        <taxon>Betaproteobacteria</taxon>
        <taxon>Burkholderiales</taxon>
        <taxon>Burkholderiaceae</taxon>
        <taxon>Paraburkholderia</taxon>
    </lineage>
</organism>
<dbReference type="Pfam" id="PF04320">
    <property type="entry name" value="YggL_50S_bp"/>
    <property type="match status" value="1"/>
</dbReference>
<dbReference type="RefSeq" id="WP_176111076.1">
    <property type="nucleotide sequence ID" value="NZ_JAALDK010000002.1"/>
</dbReference>
<dbReference type="AlphaFoldDB" id="A0A7Y6K5D7"/>
<dbReference type="PANTHER" id="PTHR38778:SF1">
    <property type="entry name" value="CYTOPLASMIC PROTEIN"/>
    <property type="match status" value="1"/>
</dbReference>
<comment type="caution">
    <text evidence="1">The sequence shown here is derived from an EMBL/GenBank/DDBJ whole genome shotgun (WGS) entry which is preliminary data.</text>
</comment>
<name>A0A7Y6K5D7_9BURK</name>
<proteinExistence type="predicted"/>
<protein>
    <submittedName>
        <fullName evidence="1">DUF469 family protein</fullName>
    </submittedName>
</protein>
<gene>
    <name evidence="1" type="ORF">G5S42_33740</name>
</gene>
<evidence type="ECO:0000313" key="1">
    <source>
        <dbReference type="EMBL" id="NUY04542.1"/>
    </source>
</evidence>
<dbReference type="PANTHER" id="PTHR38778">
    <property type="entry name" value="CYTOPLASMIC PROTEIN-RELATED"/>
    <property type="match status" value="1"/>
</dbReference>
<dbReference type="EMBL" id="JAALDK010000002">
    <property type="protein sequence ID" value="NUY04542.1"/>
    <property type="molecule type" value="Genomic_DNA"/>
</dbReference>
<dbReference type="InterPro" id="IPR007416">
    <property type="entry name" value="YggL_50S_bp"/>
</dbReference>
<evidence type="ECO:0000313" key="2">
    <source>
        <dbReference type="Proteomes" id="UP000594380"/>
    </source>
</evidence>
<dbReference type="GeneID" id="301105316"/>
<dbReference type="Proteomes" id="UP000594380">
    <property type="component" value="Unassembled WGS sequence"/>
</dbReference>
<reference evidence="1 2" key="1">
    <citation type="submission" date="2020-02" db="EMBL/GenBank/DDBJ databases">
        <title>Paraburkholderia simonii sp. nov. and Paraburkholderia youngii sp. nov. Brazilian and Mexican Mimosa-associated rhizobia.</title>
        <authorList>
            <person name="Mavima L."/>
            <person name="Beukes C.W."/>
            <person name="Chan W.Y."/>
            <person name="Palmer M."/>
            <person name="De Meyer S.E."/>
            <person name="James E.K."/>
            <person name="Venter S.N."/>
            <person name="Steenkamp E.T."/>
        </authorList>
    </citation>
    <scope>NUCLEOTIDE SEQUENCE [LARGE SCALE GENOMIC DNA]</scope>
    <source>
        <strain evidence="1 2">JPY169</strain>
    </source>
</reference>
<dbReference type="GO" id="GO:0005829">
    <property type="term" value="C:cytosol"/>
    <property type="evidence" value="ECO:0007669"/>
    <property type="project" value="TreeGrafter"/>
</dbReference>
<accession>A0A7Y6K5D7</accession>
<sequence length="112" mass="12184">MSKQYNRRQRKKLHLGEFQGLGFAVSAALRAGVSAAEAELVCDAFISECIEATRLAYGGAIVHKLDGFVTAYAGRASATEAQRSVVRDWLEARPELMAVDVGPLVDAWYGHD</sequence>